<organism evidence="6 7">
    <name type="scientific">Kwoniella shivajii</name>
    <dbReference type="NCBI Taxonomy" id="564305"/>
    <lineage>
        <taxon>Eukaryota</taxon>
        <taxon>Fungi</taxon>
        <taxon>Dikarya</taxon>
        <taxon>Basidiomycota</taxon>
        <taxon>Agaricomycotina</taxon>
        <taxon>Tremellomycetes</taxon>
        <taxon>Tremellales</taxon>
        <taxon>Cryptococcaceae</taxon>
        <taxon>Kwoniella</taxon>
    </lineage>
</organism>
<dbReference type="RefSeq" id="XP_062788757.1">
    <property type="nucleotide sequence ID" value="XM_062932706.1"/>
</dbReference>
<dbReference type="SUPFAM" id="SSF51905">
    <property type="entry name" value="FAD/NAD(P)-binding domain"/>
    <property type="match status" value="2"/>
</dbReference>
<keyword evidence="4" id="KW-0560">Oxidoreductase</keyword>
<comment type="similarity">
    <text evidence="1">Belongs to the FAD-dependent oxidoreductase family.</text>
</comment>
<dbReference type="PRINTS" id="PR00411">
    <property type="entry name" value="PNDRDTASEI"/>
</dbReference>
<dbReference type="PANTHER" id="PTHR43735">
    <property type="entry name" value="APOPTOSIS-INDUCING FACTOR 1"/>
    <property type="match status" value="1"/>
</dbReference>
<sequence>MVQQEEYENIIIIGASIGGHECANSLVPYLPGNYRILLIDARSFAWWPITILRAVVIPGWENKVSIPLTTERVFKKGSQHHVIAPNKVTQLNENSVILRHPFEGSNELPFFRCIIATGASQPLPTMPGWDQTEGEFMKSLQVTQKDIAKSKKVVVIGGGAVGVEIAGEIASYHPHTKVTLIHKDYGLLSPTPTPVSPASVVSNDGEIHSHSWSSPPTDPRLSTELQNICKKLDINVILSDRVMIPSSSTPSGNEAVQSKEVSSEWNGSFGFQESVKILKLKSGSTIEADYIYPGCGMKPNSGLVRDADQDALDDDLIRVDDYLKVTTSSQKSMFRGQYYAIGDACSSPGLKVARGAIWSAHKTANNVINEIRNRSLSKYKPGLISLNLPLGPDEGAGMVSFGWLGTWVFGSTMTTRVRGKTSGTERFFAGRFKGEVKSEIRFDDLK</sequence>
<dbReference type="Proteomes" id="UP001329825">
    <property type="component" value="Chromosome 1"/>
</dbReference>
<feature type="domain" description="FAD/NAD(P)-binding" evidence="5">
    <location>
        <begin position="9"/>
        <end position="194"/>
    </location>
</feature>
<dbReference type="Pfam" id="PF07992">
    <property type="entry name" value="Pyr_redox_2"/>
    <property type="match status" value="1"/>
</dbReference>
<dbReference type="PRINTS" id="PR00368">
    <property type="entry name" value="FADPNR"/>
</dbReference>
<protein>
    <recommendedName>
        <fullName evidence="5">FAD/NAD(P)-binding domain-containing protein</fullName>
    </recommendedName>
</protein>
<name>A0ABZ1CUT5_9TREE</name>
<dbReference type="GeneID" id="87953075"/>
<evidence type="ECO:0000256" key="3">
    <source>
        <dbReference type="ARBA" id="ARBA00022827"/>
    </source>
</evidence>
<evidence type="ECO:0000259" key="5">
    <source>
        <dbReference type="Pfam" id="PF07992"/>
    </source>
</evidence>
<evidence type="ECO:0000256" key="1">
    <source>
        <dbReference type="ARBA" id="ARBA00006442"/>
    </source>
</evidence>
<dbReference type="InterPro" id="IPR023753">
    <property type="entry name" value="FAD/NAD-binding_dom"/>
</dbReference>
<evidence type="ECO:0000256" key="4">
    <source>
        <dbReference type="ARBA" id="ARBA00023002"/>
    </source>
</evidence>
<dbReference type="Gene3D" id="3.50.50.100">
    <property type="match status" value="1"/>
</dbReference>
<gene>
    <name evidence="6" type="ORF">IL334_000944</name>
</gene>
<proteinExistence type="inferred from homology"/>
<keyword evidence="7" id="KW-1185">Reference proteome</keyword>
<evidence type="ECO:0000313" key="7">
    <source>
        <dbReference type="Proteomes" id="UP001329825"/>
    </source>
</evidence>
<keyword evidence="3" id="KW-0274">FAD</keyword>
<evidence type="ECO:0000313" key="6">
    <source>
        <dbReference type="EMBL" id="WRT64017.1"/>
    </source>
</evidence>
<dbReference type="PANTHER" id="PTHR43735:SF3">
    <property type="entry name" value="FERROPTOSIS SUPPRESSOR PROTEIN 1"/>
    <property type="match status" value="1"/>
</dbReference>
<reference evidence="6 7" key="1">
    <citation type="submission" date="2024-01" db="EMBL/GenBank/DDBJ databases">
        <title>Comparative genomics of Cryptococcus and Kwoniella reveals pathogenesis evolution and contrasting modes of karyotype evolution via chromosome fusion or intercentromeric recombination.</title>
        <authorList>
            <person name="Coelho M.A."/>
            <person name="David-Palma M."/>
            <person name="Shea T."/>
            <person name="Bowers K."/>
            <person name="McGinley-Smith S."/>
            <person name="Mohammad A.W."/>
            <person name="Gnirke A."/>
            <person name="Yurkov A.M."/>
            <person name="Nowrousian M."/>
            <person name="Sun S."/>
            <person name="Cuomo C.A."/>
            <person name="Heitman J."/>
        </authorList>
    </citation>
    <scope>NUCLEOTIDE SEQUENCE [LARGE SCALE GENOMIC DNA]</scope>
    <source>
        <strain evidence="6">CBS 11374</strain>
    </source>
</reference>
<dbReference type="EMBL" id="CP141881">
    <property type="protein sequence ID" value="WRT64017.1"/>
    <property type="molecule type" value="Genomic_DNA"/>
</dbReference>
<dbReference type="InterPro" id="IPR036188">
    <property type="entry name" value="FAD/NAD-bd_sf"/>
</dbReference>
<keyword evidence="2" id="KW-0285">Flavoprotein</keyword>
<accession>A0ABZ1CUT5</accession>
<evidence type="ECO:0000256" key="2">
    <source>
        <dbReference type="ARBA" id="ARBA00022630"/>
    </source>
</evidence>